<evidence type="ECO:0000259" key="6">
    <source>
        <dbReference type="Pfam" id="PF02016"/>
    </source>
</evidence>
<feature type="domain" description="LD-carboxypeptidase C-terminal" evidence="7">
    <location>
        <begin position="166"/>
        <end position="271"/>
    </location>
</feature>
<dbReference type="PANTHER" id="PTHR30237">
    <property type="entry name" value="MURAMOYLTETRAPEPTIDE CARBOXYPEPTIDASE"/>
    <property type="match status" value="1"/>
</dbReference>
<comment type="similarity">
    <text evidence="1">Belongs to the peptidase S66 family.</text>
</comment>
<keyword evidence="3" id="KW-0645">Protease</keyword>
<sequence>MRIAIVAPSCPATEVARAKVDALAARDFPAAELRWHPQCFLRGGHFAGPDAARADSLVEVANDPAVDAVWFARGGYGAVRIAGEVLARLGSVAADKRYMGYSDGGTLLGAFHAAGLGRPTWGPMPQDVLRPGGEAAVARGLGWLLRGDRRALEPSVRAGVPRAAFNLTILAHLMGTPWLPDLSGHELLLEEVSEPTYRFDRAFGQLAASGLLERSAGLRLGRVNAVVPNEPAFGEEEEEIAQGWCARAGAAWLGRADIGHDVDNKVVPFGAG</sequence>
<reference evidence="8" key="1">
    <citation type="submission" date="2020-02" db="EMBL/GenBank/DDBJ databases">
        <authorList>
            <person name="Meier V. D."/>
        </authorList>
    </citation>
    <scope>NUCLEOTIDE SEQUENCE</scope>
    <source>
        <strain evidence="8">AVDCRST_MAG39</strain>
    </source>
</reference>
<accession>A0A6J4SKC4</accession>
<dbReference type="SUPFAM" id="SSF52317">
    <property type="entry name" value="Class I glutamine amidotransferase-like"/>
    <property type="match status" value="1"/>
</dbReference>
<dbReference type="InterPro" id="IPR040921">
    <property type="entry name" value="Peptidase_S66C"/>
</dbReference>
<feature type="domain" description="LD-carboxypeptidase N-terminal" evidence="6">
    <location>
        <begin position="3"/>
        <end position="115"/>
    </location>
</feature>
<proteinExistence type="inferred from homology"/>
<dbReference type="EC" id="3.4.17.13" evidence="8"/>
<dbReference type="GO" id="GO:0008236">
    <property type="term" value="F:serine-type peptidase activity"/>
    <property type="evidence" value="ECO:0007669"/>
    <property type="project" value="UniProtKB-KW"/>
</dbReference>
<dbReference type="InterPro" id="IPR027478">
    <property type="entry name" value="LdcA_N"/>
</dbReference>
<dbReference type="CDD" id="cd07025">
    <property type="entry name" value="Peptidase_S66"/>
    <property type="match status" value="1"/>
</dbReference>
<dbReference type="Gene3D" id="3.50.30.60">
    <property type="entry name" value="LD-carboxypeptidase A C-terminal domain-like"/>
    <property type="match status" value="1"/>
</dbReference>
<gene>
    <name evidence="8" type="ORF">AVDCRST_MAG39-1022</name>
</gene>
<dbReference type="EMBL" id="CADCVW010000039">
    <property type="protein sequence ID" value="CAA9494013.1"/>
    <property type="molecule type" value="Genomic_DNA"/>
</dbReference>
<dbReference type="GO" id="GO:0006508">
    <property type="term" value="P:proteolysis"/>
    <property type="evidence" value="ECO:0007669"/>
    <property type="project" value="UniProtKB-KW"/>
</dbReference>
<evidence type="ECO:0000313" key="8">
    <source>
        <dbReference type="EMBL" id="CAA9494013.1"/>
    </source>
</evidence>
<dbReference type="Gene3D" id="3.40.50.10740">
    <property type="entry name" value="Class I glutamine amidotransferase-like"/>
    <property type="match status" value="1"/>
</dbReference>
<keyword evidence="5" id="KW-0720">Serine protease</keyword>
<dbReference type="InterPro" id="IPR003507">
    <property type="entry name" value="S66_fam"/>
</dbReference>
<dbReference type="AlphaFoldDB" id="A0A6J4SKC4"/>
<dbReference type="GO" id="GO:0106415">
    <property type="term" value="F:muramoyltetrapeptide carboxypeptidase activity"/>
    <property type="evidence" value="ECO:0007669"/>
    <property type="project" value="UniProtKB-EC"/>
</dbReference>
<dbReference type="PANTHER" id="PTHR30237:SF2">
    <property type="entry name" value="MUREIN TETRAPEPTIDE CARBOXYPEPTIDASE"/>
    <property type="match status" value="1"/>
</dbReference>
<keyword evidence="2 8" id="KW-0121">Carboxypeptidase</keyword>
<dbReference type="InterPro" id="IPR040449">
    <property type="entry name" value="Peptidase_S66_N"/>
</dbReference>
<keyword evidence="4 8" id="KW-0378">Hydrolase</keyword>
<evidence type="ECO:0000256" key="3">
    <source>
        <dbReference type="ARBA" id="ARBA00022670"/>
    </source>
</evidence>
<evidence type="ECO:0000256" key="2">
    <source>
        <dbReference type="ARBA" id="ARBA00022645"/>
    </source>
</evidence>
<dbReference type="InterPro" id="IPR029062">
    <property type="entry name" value="Class_I_gatase-like"/>
</dbReference>
<evidence type="ECO:0000259" key="7">
    <source>
        <dbReference type="Pfam" id="PF17676"/>
    </source>
</evidence>
<evidence type="ECO:0000256" key="5">
    <source>
        <dbReference type="ARBA" id="ARBA00022825"/>
    </source>
</evidence>
<dbReference type="Pfam" id="PF02016">
    <property type="entry name" value="Peptidase_S66"/>
    <property type="match status" value="1"/>
</dbReference>
<dbReference type="SUPFAM" id="SSF141986">
    <property type="entry name" value="LD-carboxypeptidase A C-terminal domain-like"/>
    <property type="match status" value="1"/>
</dbReference>
<dbReference type="Pfam" id="PF17676">
    <property type="entry name" value="Peptidase_S66C"/>
    <property type="match status" value="1"/>
</dbReference>
<name>A0A6J4SKC4_9SPHN</name>
<dbReference type="InterPro" id="IPR027461">
    <property type="entry name" value="Carboxypeptidase_A_C_sf"/>
</dbReference>
<evidence type="ECO:0000256" key="4">
    <source>
        <dbReference type="ARBA" id="ARBA00022801"/>
    </source>
</evidence>
<evidence type="ECO:0000256" key="1">
    <source>
        <dbReference type="ARBA" id="ARBA00010233"/>
    </source>
</evidence>
<protein>
    <submittedName>
        <fullName evidence="8">Muramoyltetrapeptide carboxypeptidase</fullName>
        <ecNumber evidence="8">3.4.17.13</ecNumber>
    </submittedName>
</protein>
<organism evidence="8">
    <name type="scientific">uncultured Sphingomonadaceae bacterium</name>
    <dbReference type="NCBI Taxonomy" id="169976"/>
    <lineage>
        <taxon>Bacteria</taxon>
        <taxon>Pseudomonadati</taxon>
        <taxon>Pseudomonadota</taxon>
        <taxon>Alphaproteobacteria</taxon>
        <taxon>Sphingomonadales</taxon>
        <taxon>Sphingomonadaceae</taxon>
        <taxon>environmental samples</taxon>
    </lineage>
</organism>